<dbReference type="PANTHER" id="PTHR46116">
    <property type="entry name" value="(E3-INDEPENDENT) E2 UBIQUITIN-CONJUGATING ENZYME"/>
    <property type="match status" value="1"/>
</dbReference>
<dbReference type="AlphaFoldDB" id="A0A6C0BCH7"/>
<dbReference type="PROSITE" id="PS00183">
    <property type="entry name" value="UBC_1"/>
    <property type="match status" value="1"/>
</dbReference>
<evidence type="ECO:0000256" key="1">
    <source>
        <dbReference type="ARBA" id="ARBA00022679"/>
    </source>
</evidence>
<dbReference type="Gene3D" id="3.10.110.10">
    <property type="entry name" value="Ubiquitin Conjugating Enzyme"/>
    <property type="match status" value="1"/>
</dbReference>
<protein>
    <recommendedName>
        <fullName evidence="3">UBC core domain-containing protein</fullName>
    </recommendedName>
</protein>
<evidence type="ECO:0000256" key="2">
    <source>
        <dbReference type="ARBA" id="ARBA00022786"/>
    </source>
</evidence>
<evidence type="ECO:0000259" key="3">
    <source>
        <dbReference type="PROSITE" id="PS50127"/>
    </source>
</evidence>
<proteinExistence type="predicted"/>
<dbReference type="EMBL" id="MN739107">
    <property type="protein sequence ID" value="QHS89188.1"/>
    <property type="molecule type" value="Genomic_DNA"/>
</dbReference>
<dbReference type="SUPFAM" id="SSF54495">
    <property type="entry name" value="UBC-like"/>
    <property type="match status" value="1"/>
</dbReference>
<evidence type="ECO:0000313" key="4">
    <source>
        <dbReference type="EMBL" id="QHS89188.1"/>
    </source>
</evidence>
<dbReference type="InterPro" id="IPR023313">
    <property type="entry name" value="UBQ-conjugating_AS"/>
</dbReference>
<keyword evidence="2" id="KW-0833">Ubl conjugation pathway</keyword>
<dbReference type="SMART" id="SM00212">
    <property type="entry name" value="UBCc"/>
    <property type="match status" value="1"/>
</dbReference>
<dbReference type="Pfam" id="PF00179">
    <property type="entry name" value="UQ_con"/>
    <property type="match status" value="1"/>
</dbReference>
<keyword evidence="1" id="KW-0808">Transferase</keyword>
<name>A0A6C0BCH7_9ZZZZ</name>
<feature type="domain" description="UBC core" evidence="3">
    <location>
        <begin position="3"/>
        <end position="165"/>
    </location>
</feature>
<accession>A0A6C0BCH7</accession>
<dbReference type="PROSITE" id="PS50127">
    <property type="entry name" value="UBC_2"/>
    <property type="match status" value="1"/>
</dbReference>
<dbReference type="PANTHER" id="PTHR46116:SF39">
    <property type="entry name" value="BACULOVIRAL IAP REPEAT-CONTAINING PROTEIN 6"/>
    <property type="match status" value="1"/>
</dbReference>
<organism evidence="4">
    <name type="scientific">viral metagenome</name>
    <dbReference type="NCBI Taxonomy" id="1070528"/>
    <lineage>
        <taxon>unclassified sequences</taxon>
        <taxon>metagenomes</taxon>
        <taxon>organismal metagenomes</taxon>
    </lineage>
</organism>
<sequence>MSSAFTRLTREVKRLGDLSNNGIFYRQDQHILTRGIALIIGPEDSAYANCLFTFQFDFPSDYPFSPPKVNFLTNDGKTRFHPNLYTDGKVCLSILGTWSGPGWQSTMSFSMILLSLKALLDSNPLAHEPGYDRRTLHDEYALHYSQYVQHQSIAITIEQIKSGTLFDEDLKDHIPILKSKLRSILLEKVRYADVNYPYLPYSMSGVTKWKKLLGELTS</sequence>
<dbReference type="InterPro" id="IPR000608">
    <property type="entry name" value="UBC"/>
</dbReference>
<dbReference type="InterPro" id="IPR016135">
    <property type="entry name" value="UBQ-conjugating_enzyme/RWD"/>
</dbReference>
<reference evidence="4" key="1">
    <citation type="journal article" date="2020" name="Nature">
        <title>Giant virus diversity and host interactions through global metagenomics.</title>
        <authorList>
            <person name="Schulz F."/>
            <person name="Roux S."/>
            <person name="Paez-Espino D."/>
            <person name="Jungbluth S."/>
            <person name="Walsh D.A."/>
            <person name="Denef V.J."/>
            <person name="McMahon K.D."/>
            <person name="Konstantinidis K.T."/>
            <person name="Eloe-Fadrosh E.A."/>
            <person name="Kyrpides N.C."/>
            <person name="Woyke T."/>
        </authorList>
    </citation>
    <scope>NUCLEOTIDE SEQUENCE</scope>
    <source>
        <strain evidence="4">GVMAG-M-3300010158-60</strain>
    </source>
</reference>
<dbReference type="GO" id="GO:0016740">
    <property type="term" value="F:transferase activity"/>
    <property type="evidence" value="ECO:0007669"/>
    <property type="project" value="UniProtKB-KW"/>
</dbReference>